<organism evidence="2 3">
    <name type="scientific">Escherichia coli</name>
    <dbReference type="NCBI Taxonomy" id="562"/>
    <lineage>
        <taxon>Bacteria</taxon>
        <taxon>Pseudomonadati</taxon>
        <taxon>Pseudomonadota</taxon>
        <taxon>Gammaproteobacteria</taxon>
        <taxon>Enterobacterales</taxon>
        <taxon>Enterobacteriaceae</taxon>
        <taxon>Escherichia</taxon>
    </lineage>
</organism>
<accession>A0AAJ2Y480</accession>
<sequence>MKNIILIVTSIVLMTMSSFASANEVSDIFERNLPTQDEMGVMKCKLKSYEMIGSKLVFEHERSAPVTLVEDGDTFSFKYGINVTSGSMANVDASTGSTWSTNKGDVFHRLRENGKLKYVYESSFIKRVYIMTNCVKG</sequence>
<evidence type="ECO:0000313" key="2">
    <source>
        <dbReference type="EMBL" id="MUM71794.1"/>
    </source>
</evidence>
<gene>
    <name evidence="2" type="ORF">GNZ05_06385</name>
</gene>
<keyword evidence="1" id="KW-0732">Signal</keyword>
<feature type="chain" id="PRO_5042575580" description="Adhesin" evidence="1">
    <location>
        <begin position="23"/>
        <end position="137"/>
    </location>
</feature>
<dbReference type="AlphaFoldDB" id="A0AAJ2Y480"/>
<protein>
    <recommendedName>
        <fullName evidence="4">Adhesin</fullName>
    </recommendedName>
</protein>
<name>A0AAJ2Y480_ECOLX</name>
<dbReference type="RefSeq" id="WP_155851255.1">
    <property type="nucleotide sequence ID" value="NZ_WOES01000004.1"/>
</dbReference>
<comment type="caution">
    <text evidence="2">The sequence shown here is derived from an EMBL/GenBank/DDBJ whole genome shotgun (WGS) entry which is preliminary data.</text>
</comment>
<evidence type="ECO:0000313" key="3">
    <source>
        <dbReference type="Proteomes" id="UP000490727"/>
    </source>
</evidence>
<dbReference type="EMBL" id="WOET01000003">
    <property type="protein sequence ID" value="MUM71794.1"/>
    <property type="molecule type" value="Genomic_DNA"/>
</dbReference>
<evidence type="ECO:0000256" key="1">
    <source>
        <dbReference type="SAM" id="SignalP"/>
    </source>
</evidence>
<dbReference type="Proteomes" id="UP000490727">
    <property type="component" value="Unassembled WGS sequence"/>
</dbReference>
<feature type="signal peptide" evidence="1">
    <location>
        <begin position="1"/>
        <end position="22"/>
    </location>
</feature>
<evidence type="ECO:0008006" key="4">
    <source>
        <dbReference type="Google" id="ProtNLM"/>
    </source>
</evidence>
<reference evidence="2 3" key="1">
    <citation type="submission" date="2019-11" db="EMBL/GenBank/DDBJ databases">
        <title>Whole genome sequence analysis of environmental Escherichia coli from the feces of straw-necked ibis (Threskiornis spinicollis) nesting on inland wetlands.</title>
        <authorList>
            <person name="Wyrsch E.R."/>
            <person name="Roy Chowdhury P."/>
            <person name="Wallis L."/>
            <person name="Cummins M.L."/>
            <person name="Zingali T."/>
            <person name="Brandis K.J."/>
            <person name="Djordjevic S.P."/>
        </authorList>
    </citation>
    <scope>NUCLEOTIDE SEQUENCE [LARGE SCALE GENOMIC DNA]</scope>
    <source>
        <strain evidence="2 3">IBS12</strain>
    </source>
</reference>
<proteinExistence type="predicted"/>